<dbReference type="RefSeq" id="WP_219872500.1">
    <property type="nucleotide sequence ID" value="NZ_JAHZIJ010000006.1"/>
</dbReference>
<feature type="transmembrane region" description="Helical" evidence="1">
    <location>
        <begin position="101"/>
        <end position="121"/>
    </location>
</feature>
<dbReference type="Proteomes" id="UP000812277">
    <property type="component" value="Unassembled WGS sequence"/>
</dbReference>
<keyword evidence="3" id="KW-1185">Reference proteome</keyword>
<comment type="caution">
    <text evidence="2">The sequence shown here is derived from an EMBL/GenBank/DDBJ whole genome shotgun (WGS) entry which is preliminary data.</text>
</comment>
<dbReference type="InterPro" id="IPR036927">
    <property type="entry name" value="Cyt_c_oxase-like_su1_sf"/>
</dbReference>
<sequence length="409" mass="45583">MRTIWIRLTLFYLLLTAATGVLMRMLAFVPLPQLDYGHLLHAHSHTALLGWGYMALFLLVTRLFLNDTERSKPQLKLLFWATQLAIAGMFVSFTLQGYAFFSIAFSTIHILLSYWFGILVWRRMKQSKPDKSGGVSVLYMKGSLACMAVSSLGPWMLAVLSANDLKGSALYDAAIYFYLHFQYNGWFTLGLIAILLRLLEQQRIDYSVKLARWQFALYAASMAPSFLLSILWLDLHPLWHAAAAAGAILQGAAVAILLVIIWRARSPFPALFQGWGGIFTVLACLALLLKATMEIGTVVPGLSELIYTSRDVVIGYLHLTLLGFVSFLCLAFFLQQGWLRGQGKGERLGYMCFVTGFIVNELVLFLNGLLGWTNGGRVSYENELLLIASGAMAGGILLVMITIRRRVDA</sequence>
<protein>
    <submittedName>
        <fullName evidence="2">Uncharacterized protein</fullName>
    </submittedName>
</protein>
<feature type="transmembrane region" description="Helical" evidence="1">
    <location>
        <begin position="142"/>
        <end position="163"/>
    </location>
</feature>
<keyword evidence="1" id="KW-0472">Membrane</keyword>
<proteinExistence type="predicted"/>
<gene>
    <name evidence="2" type="ORF">K0T92_10875</name>
</gene>
<feature type="transmembrane region" description="Helical" evidence="1">
    <location>
        <begin position="175"/>
        <end position="199"/>
    </location>
</feature>
<evidence type="ECO:0000313" key="3">
    <source>
        <dbReference type="Proteomes" id="UP000812277"/>
    </source>
</evidence>
<name>A0ABS7D5N1_9BACL</name>
<reference evidence="2 3" key="1">
    <citation type="submission" date="2021-07" db="EMBL/GenBank/DDBJ databases">
        <title>Paenibacillus radiodurans sp. nov., isolated from the southeastern edge of Tengger Desert.</title>
        <authorList>
            <person name="Zhang G."/>
        </authorList>
    </citation>
    <scope>NUCLEOTIDE SEQUENCE [LARGE SCALE GENOMIC DNA]</scope>
    <source>
        <strain evidence="2 3">DT7-4</strain>
    </source>
</reference>
<accession>A0ABS7D5N1</accession>
<feature type="transmembrane region" description="Helical" evidence="1">
    <location>
        <begin position="47"/>
        <end position="65"/>
    </location>
</feature>
<feature type="transmembrane region" description="Helical" evidence="1">
    <location>
        <begin position="313"/>
        <end position="336"/>
    </location>
</feature>
<evidence type="ECO:0000313" key="2">
    <source>
        <dbReference type="EMBL" id="MBW7475250.1"/>
    </source>
</evidence>
<evidence type="ECO:0000256" key="1">
    <source>
        <dbReference type="SAM" id="Phobius"/>
    </source>
</evidence>
<keyword evidence="1" id="KW-0812">Transmembrane</keyword>
<dbReference type="EMBL" id="JAHZIJ010000006">
    <property type="protein sequence ID" value="MBW7475250.1"/>
    <property type="molecule type" value="Genomic_DNA"/>
</dbReference>
<organism evidence="2 3">
    <name type="scientific">Paenibacillus oenotherae</name>
    <dbReference type="NCBI Taxonomy" id="1435645"/>
    <lineage>
        <taxon>Bacteria</taxon>
        <taxon>Bacillati</taxon>
        <taxon>Bacillota</taxon>
        <taxon>Bacilli</taxon>
        <taxon>Bacillales</taxon>
        <taxon>Paenibacillaceae</taxon>
        <taxon>Paenibacillus</taxon>
    </lineage>
</organism>
<feature type="transmembrane region" description="Helical" evidence="1">
    <location>
        <begin position="77"/>
        <end position="95"/>
    </location>
</feature>
<feature type="transmembrane region" description="Helical" evidence="1">
    <location>
        <begin position="348"/>
        <end position="372"/>
    </location>
</feature>
<feature type="transmembrane region" description="Helical" evidence="1">
    <location>
        <begin position="274"/>
        <end position="293"/>
    </location>
</feature>
<feature type="transmembrane region" description="Helical" evidence="1">
    <location>
        <begin position="384"/>
        <end position="403"/>
    </location>
</feature>
<feature type="transmembrane region" description="Helical" evidence="1">
    <location>
        <begin position="238"/>
        <end position="262"/>
    </location>
</feature>
<feature type="transmembrane region" description="Helical" evidence="1">
    <location>
        <begin position="211"/>
        <end position="232"/>
    </location>
</feature>
<dbReference type="Gene3D" id="1.20.210.10">
    <property type="entry name" value="Cytochrome c oxidase-like, subunit I domain"/>
    <property type="match status" value="1"/>
</dbReference>
<keyword evidence="1" id="KW-1133">Transmembrane helix</keyword>